<proteinExistence type="predicted"/>
<sequence>MANRSYLYAVNFDPTERKREDGDPAASIGEWNYGVPLCFKLLLSVNPREVSSILFDYKDPIAVIGEYRPGLERMYAFIEELKTRDLYDTAELERLLAETRKFFAGIPEERYFVLECGELYQMEDRDFGEQNRDLLKQLGNIDGEIEQFYRDAAEQPKDRDWLLGFGEWSDVLYYSL</sequence>
<dbReference type="RefSeq" id="WP_215626428.1">
    <property type="nucleotide sequence ID" value="NZ_CP067089.2"/>
</dbReference>
<dbReference type="AlphaFoldDB" id="A0A7T8BBD7"/>
<dbReference type="InterPro" id="IPR056724">
    <property type="entry name" value="DUF7822"/>
</dbReference>
<evidence type="ECO:0000259" key="1">
    <source>
        <dbReference type="Pfam" id="PF25135"/>
    </source>
</evidence>
<reference evidence="2" key="1">
    <citation type="submission" date="2021-01" db="EMBL/GenBank/DDBJ databases">
        <title>Description of Breznakiella homolactica.</title>
        <authorList>
            <person name="Song Y."/>
            <person name="Brune A."/>
        </authorList>
    </citation>
    <scope>NUCLEOTIDE SEQUENCE</scope>
    <source>
        <strain evidence="2">RmG30</strain>
    </source>
</reference>
<protein>
    <recommendedName>
        <fullName evidence="1">DUF7822 domain-containing protein</fullName>
    </recommendedName>
</protein>
<gene>
    <name evidence="2" type="ORF">JFL75_19680</name>
</gene>
<dbReference type="Pfam" id="PF25135">
    <property type="entry name" value="DUF7822"/>
    <property type="match status" value="1"/>
</dbReference>
<keyword evidence="3" id="KW-1185">Reference proteome</keyword>
<dbReference type="Proteomes" id="UP000595917">
    <property type="component" value="Chromosome"/>
</dbReference>
<evidence type="ECO:0000313" key="3">
    <source>
        <dbReference type="Proteomes" id="UP000595917"/>
    </source>
</evidence>
<feature type="domain" description="DUF7822" evidence="1">
    <location>
        <begin position="17"/>
        <end position="150"/>
    </location>
</feature>
<dbReference type="EMBL" id="CP067089">
    <property type="protein sequence ID" value="QQO09123.1"/>
    <property type="molecule type" value="Genomic_DNA"/>
</dbReference>
<dbReference type="KEGG" id="bhc:JFL75_19680"/>
<accession>A0A7T8BBD7</accession>
<evidence type="ECO:0000313" key="2">
    <source>
        <dbReference type="EMBL" id="QQO09123.1"/>
    </source>
</evidence>
<name>A0A7T8BBD7_9SPIR</name>
<organism evidence="2 3">
    <name type="scientific">Breznakiella homolactica</name>
    <dbReference type="NCBI Taxonomy" id="2798577"/>
    <lineage>
        <taxon>Bacteria</taxon>
        <taxon>Pseudomonadati</taxon>
        <taxon>Spirochaetota</taxon>
        <taxon>Spirochaetia</taxon>
        <taxon>Spirochaetales</taxon>
        <taxon>Breznakiellaceae</taxon>
        <taxon>Breznakiella</taxon>
    </lineage>
</organism>